<dbReference type="Pfam" id="PF00213">
    <property type="entry name" value="OSCP"/>
    <property type="match status" value="1"/>
</dbReference>
<dbReference type="NCBIfam" id="NF009961">
    <property type="entry name" value="PRK13428.1"/>
    <property type="match status" value="1"/>
</dbReference>
<evidence type="ECO:0000256" key="19">
    <source>
        <dbReference type="SAM" id="MobiDB-lite"/>
    </source>
</evidence>
<dbReference type="HAMAP" id="MF_01416">
    <property type="entry name" value="ATP_synth_delta_bact"/>
    <property type="match status" value="1"/>
</dbReference>
<keyword evidence="5 17" id="KW-1003">Cell membrane</keyword>
<sequence>MSIFIGQLIGFAVILFCLWKWVLPPLRKAMSARQETVRAQLEESRLAKQKLTDASAAGERARAEAAREGSRIRDEARGDADSIREDLRAQTEREVARIGEHGRGQVELNRSNLIRGLRSDLGIEAVGVAAQVVRGHLEAPAARSASVDRTLDELERMAASVDGPAVTASDRVGNHSMRAASRDSVRALSAGFDQRVSGLDDAALARLGSELADVVGVLNAQPVLRKHLAEQTDNTDAKRALVSRLFGGKISDTAVVFLQDAAASKWSVAGDFTTAVERQSRVAVLLRAERADRLDDTEDELFRAGRLLVAEPRLTGMLSDTRVPVADRLRLLEAVFGGKVNEYTDQLLRQTVRLLRHRRADGAVASIADLAAARRGESVAVIQTATELTTAQKARATDLLARIYQRRVSIQTEVDPQLLGGLRITVGDEVIDGDIASRLAKAEGQLPR</sequence>
<feature type="transmembrane region" description="Helical" evidence="17">
    <location>
        <begin position="6"/>
        <end position="23"/>
    </location>
</feature>
<keyword evidence="10 17" id="KW-0406">Ion transport</keyword>
<evidence type="ECO:0000256" key="18">
    <source>
        <dbReference type="HAMAP-Rule" id="MF_01416"/>
    </source>
</evidence>
<dbReference type="RefSeq" id="WP_344999131.1">
    <property type="nucleotide sequence ID" value="NZ_BAABFR010000079.1"/>
</dbReference>
<accession>A0ABP8K5J8</accession>
<evidence type="ECO:0000256" key="13">
    <source>
        <dbReference type="ARBA" id="ARBA00023310"/>
    </source>
</evidence>
<comment type="subunit">
    <text evidence="16 17">F-type ATPases have 2 components, F(1) - the catalytic core - and F(0) - the membrane proton channel. F(1) has five subunits: alpha(3), beta(3), gamma(1), delta(1), epsilon(1). F(0) has three main subunits: a(1), b(2) and c(10-14). The alpha and beta chains form an alternating ring which encloses part of the gamma chain. F(1) is attached to F(0) by a central stalk formed by the gamma and epsilon chains, while a peripheral stalk is formed by the delta and b chains.</text>
</comment>
<organism evidence="20 21">
    <name type="scientific">Tsukamurella soli</name>
    <dbReference type="NCBI Taxonomy" id="644556"/>
    <lineage>
        <taxon>Bacteria</taxon>
        <taxon>Bacillati</taxon>
        <taxon>Actinomycetota</taxon>
        <taxon>Actinomycetes</taxon>
        <taxon>Mycobacteriales</taxon>
        <taxon>Tsukamurellaceae</taxon>
        <taxon>Tsukamurella</taxon>
    </lineage>
</organism>
<dbReference type="InterPro" id="IPR000711">
    <property type="entry name" value="ATPase_OSCP/dsu"/>
</dbReference>
<evidence type="ECO:0000256" key="6">
    <source>
        <dbReference type="ARBA" id="ARBA00022547"/>
    </source>
</evidence>
<comment type="similarity">
    <text evidence="17">Belongs to the ATPase B chain family.</text>
</comment>
<evidence type="ECO:0000256" key="12">
    <source>
        <dbReference type="ARBA" id="ARBA00023268"/>
    </source>
</evidence>
<evidence type="ECO:0000256" key="7">
    <source>
        <dbReference type="ARBA" id="ARBA00022692"/>
    </source>
</evidence>
<dbReference type="PRINTS" id="PR00125">
    <property type="entry name" value="ATPASEDELTA"/>
</dbReference>
<keyword evidence="11 17" id="KW-0472">Membrane</keyword>
<gene>
    <name evidence="18" type="primary">atpH</name>
    <name evidence="17" type="synonym">atpF</name>
    <name evidence="20" type="ORF">GCM10023147_38910</name>
</gene>
<evidence type="ECO:0000256" key="14">
    <source>
        <dbReference type="ARBA" id="ARBA00024925"/>
    </source>
</evidence>
<keyword evidence="12" id="KW-0511">Multifunctional enzyme</keyword>
<dbReference type="Proteomes" id="UP001500635">
    <property type="component" value="Unassembled WGS sequence"/>
</dbReference>
<protein>
    <recommendedName>
        <fullName evidence="17 18">Multifunctional fusion protein</fullName>
    </recommendedName>
    <domain>
        <recommendedName>
            <fullName evidence="17">ATP synthase subunit b</fullName>
        </recommendedName>
        <alternativeName>
            <fullName evidence="17">ATP synthase F(0) sector subunit b</fullName>
        </alternativeName>
        <alternativeName>
            <fullName evidence="17">ATPase subunit I</fullName>
        </alternativeName>
        <alternativeName>
            <fullName evidence="17">F-type ATPase subunit b</fullName>
            <shortName evidence="17">F-ATPase subunit b</shortName>
        </alternativeName>
    </domain>
    <domain>
        <recommendedName>
            <fullName evidence="18">ATP synthase subunit delta</fullName>
        </recommendedName>
        <alternativeName>
            <fullName evidence="18">ATP synthase F(1) sector subunit delta</fullName>
        </alternativeName>
        <alternativeName>
            <fullName evidence="18">F-type ATPase subunit delta</fullName>
            <shortName evidence="18">F-ATPase subunit delta</shortName>
        </alternativeName>
    </domain>
</protein>
<dbReference type="SUPFAM" id="SSF81573">
    <property type="entry name" value="F1F0 ATP synthase subunit B, membrane domain"/>
    <property type="match status" value="1"/>
</dbReference>
<dbReference type="CDD" id="cd06503">
    <property type="entry name" value="ATP-synt_Fo_b"/>
    <property type="match status" value="1"/>
</dbReference>
<dbReference type="PANTHER" id="PTHR11910">
    <property type="entry name" value="ATP SYNTHASE DELTA CHAIN"/>
    <property type="match status" value="1"/>
</dbReference>
<evidence type="ECO:0000256" key="17">
    <source>
        <dbReference type="HAMAP-Rule" id="MF_01398"/>
    </source>
</evidence>
<keyword evidence="7 17" id="KW-0812">Transmembrane</keyword>
<evidence type="ECO:0000256" key="3">
    <source>
        <dbReference type="ARBA" id="ARBA00010811"/>
    </source>
</evidence>
<dbReference type="InterPro" id="IPR028987">
    <property type="entry name" value="ATP_synth_B-like_membr_sf"/>
</dbReference>
<evidence type="ECO:0000256" key="1">
    <source>
        <dbReference type="ARBA" id="ARBA00004162"/>
    </source>
</evidence>
<evidence type="ECO:0000256" key="10">
    <source>
        <dbReference type="ARBA" id="ARBA00023065"/>
    </source>
</evidence>
<evidence type="ECO:0000256" key="4">
    <source>
        <dbReference type="ARBA" id="ARBA00022448"/>
    </source>
</evidence>
<comment type="function">
    <text evidence="17">Component of the F(0) channel, it forms part of the peripheral stalk, linking F(1) to F(0).</text>
</comment>
<dbReference type="NCBIfam" id="NF009967">
    <property type="entry name" value="PRK13430.1"/>
    <property type="match status" value="1"/>
</dbReference>
<keyword evidence="21" id="KW-1185">Reference proteome</keyword>
<proteinExistence type="inferred from homology"/>
<dbReference type="HAMAP" id="MF_01398">
    <property type="entry name" value="ATP_synth_b_bprime"/>
    <property type="match status" value="1"/>
</dbReference>
<comment type="function">
    <text evidence="14">This fusion protein includes a component of the F(0) channel (subunit b) and of the F(1) subunit (subunit delta). Two copies of subunit b and one of delta together form the peripheral 'stator' stalk which links F(1) to F(0).</text>
</comment>
<comment type="similarity">
    <text evidence="3">In the N-terminal section; belongs to the ATPase B chain family.</text>
</comment>
<evidence type="ECO:0000256" key="11">
    <source>
        <dbReference type="ARBA" id="ARBA00023136"/>
    </source>
</evidence>
<dbReference type="Pfam" id="PF00430">
    <property type="entry name" value="ATP-synt_B"/>
    <property type="match status" value="1"/>
</dbReference>
<comment type="similarity">
    <text evidence="18">Belongs to the ATPase delta chain family.</text>
</comment>
<name>A0ABP8K5J8_9ACTN</name>
<feature type="region of interest" description="Disordered" evidence="19">
    <location>
        <begin position="50"/>
        <end position="79"/>
    </location>
</feature>
<keyword evidence="13 17" id="KW-0066">ATP synthesis</keyword>
<keyword evidence="9 17" id="KW-1133">Transmembrane helix</keyword>
<comment type="similarity">
    <text evidence="2">In the C-terminal section; belongs to the ATPase delta chain family.</text>
</comment>
<evidence type="ECO:0000313" key="20">
    <source>
        <dbReference type="EMBL" id="GAA4400366.1"/>
    </source>
</evidence>
<comment type="function">
    <text evidence="18">This protein is part of the stalk that links CF(0) to CF(1). It either transmits conformational changes from CF(0) to CF(1) or is implicated in proton conduction.</text>
</comment>
<dbReference type="NCBIfam" id="TIGR01145">
    <property type="entry name" value="ATP_synt_delta"/>
    <property type="match status" value="1"/>
</dbReference>
<comment type="subcellular location">
    <subcellularLocation>
        <location evidence="18">Cell membrane</location>
        <topology evidence="18">Peripheral membrane protein</topology>
    </subcellularLocation>
    <subcellularLocation>
        <location evidence="1 17">Cell membrane</location>
        <topology evidence="1 17">Single-pass membrane protein</topology>
    </subcellularLocation>
</comment>
<keyword evidence="4 17" id="KW-0813">Transport</keyword>
<evidence type="ECO:0000313" key="21">
    <source>
        <dbReference type="Proteomes" id="UP001500635"/>
    </source>
</evidence>
<dbReference type="EMBL" id="BAABFR010000079">
    <property type="protein sequence ID" value="GAA4400366.1"/>
    <property type="molecule type" value="Genomic_DNA"/>
</dbReference>
<comment type="caution">
    <text evidence="20">The sequence shown here is derived from an EMBL/GenBank/DDBJ whole genome shotgun (WGS) entry which is preliminary data.</text>
</comment>
<reference evidence="21" key="1">
    <citation type="journal article" date="2019" name="Int. J. Syst. Evol. Microbiol.">
        <title>The Global Catalogue of Microorganisms (GCM) 10K type strain sequencing project: providing services to taxonomists for standard genome sequencing and annotation.</title>
        <authorList>
            <consortium name="The Broad Institute Genomics Platform"/>
            <consortium name="The Broad Institute Genome Sequencing Center for Infectious Disease"/>
            <person name="Wu L."/>
            <person name="Ma J."/>
        </authorList>
    </citation>
    <scope>NUCLEOTIDE SEQUENCE [LARGE SCALE GENOMIC DNA]</scope>
    <source>
        <strain evidence="21">JCM 17688</strain>
    </source>
</reference>
<comment type="function">
    <text evidence="15 17">F(1)F(0) ATP synthase produces ATP from ADP in the presence of a proton or sodium gradient. F-type ATPases consist of two structural domains, F(1) containing the extramembraneous catalytic core and F(0) containing the membrane proton channel, linked together by a central stalk and a peripheral stalk. During catalysis, ATP synthesis in the catalytic domain of F(1) is coupled via a rotary mechanism of the central stalk subunits to proton translocation.</text>
</comment>
<evidence type="ECO:0000256" key="8">
    <source>
        <dbReference type="ARBA" id="ARBA00022781"/>
    </source>
</evidence>
<keyword evidence="6 17" id="KW-0138">CF(0)</keyword>
<keyword evidence="18" id="KW-0139">CF(1)</keyword>
<evidence type="ECO:0000256" key="9">
    <source>
        <dbReference type="ARBA" id="ARBA00022989"/>
    </source>
</evidence>
<evidence type="ECO:0000256" key="5">
    <source>
        <dbReference type="ARBA" id="ARBA00022475"/>
    </source>
</evidence>
<dbReference type="InterPro" id="IPR002146">
    <property type="entry name" value="ATP_synth_b/b'su_bac/chlpt"/>
</dbReference>
<evidence type="ECO:0000256" key="16">
    <source>
        <dbReference type="ARBA" id="ARBA00025830"/>
    </source>
</evidence>
<keyword evidence="8 17" id="KW-0375">Hydrogen ion transport</keyword>
<feature type="compositionally biased region" description="Basic and acidic residues" evidence="19">
    <location>
        <begin position="59"/>
        <end position="79"/>
    </location>
</feature>
<evidence type="ECO:0000256" key="2">
    <source>
        <dbReference type="ARBA" id="ARBA00010377"/>
    </source>
</evidence>
<evidence type="ECO:0000256" key="15">
    <source>
        <dbReference type="ARBA" id="ARBA00025198"/>
    </source>
</evidence>